<dbReference type="InterPro" id="IPR000014">
    <property type="entry name" value="PAS"/>
</dbReference>
<dbReference type="PROSITE" id="PS51746">
    <property type="entry name" value="PPM_2"/>
    <property type="match status" value="1"/>
</dbReference>
<sequence>MNEQLNEAPCGFFTLSEEDTILSVNQTLLKILGHGHEEMEGQHINFILSASAILFHQLYLVPLIKLENHIEEIYISLKSADGEEIPVLLNAVRRERDGRTIIECVVILMRKRNELENELLLAKKEAMTALHAKNMAYADLENAHETVKMQKEKLIELNGKNEKYKMETEREMELAKKIQEALLPVPISNEHLEIQAYYKGANQLSGDLYGFYQIDAHRFGLILLDVMGHGLSSALITMSLHSIFQRLILKGSEVGAVMKELDDLLHSLFNNTSETSYYCTAVYLLIDTDKKEIRYINAGHPPVVLQDVNGTQYHLHSNRPPLGMFEGISFTTTAITYNKDSSLFLYTDGVEEPLGSDQLCSLIKNHSKAPLSTLKQEIMESLRNGKNLDSCKDDQCFILVKLN</sequence>
<evidence type="ECO:0000256" key="1">
    <source>
        <dbReference type="ARBA" id="ARBA00022801"/>
    </source>
</evidence>
<evidence type="ECO:0000313" key="5">
    <source>
        <dbReference type="EMBL" id="KWW21916.1"/>
    </source>
</evidence>
<dbReference type="Gene3D" id="3.30.450.20">
    <property type="entry name" value="PAS domain"/>
    <property type="match status" value="1"/>
</dbReference>
<name>A0A125QSJ5_9BACI</name>
<dbReference type="InterPro" id="IPR036457">
    <property type="entry name" value="PPM-type-like_dom_sf"/>
</dbReference>
<dbReference type="InterPro" id="IPR035965">
    <property type="entry name" value="PAS-like_dom_sf"/>
</dbReference>
<dbReference type="AlphaFoldDB" id="A0A125QSJ5"/>
<dbReference type="Gene3D" id="3.60.40.10">
    <property type="entry name" value="PPM-type phosphatase domain"/>
    <property type="match status" value="1"/>
</dbReference>
<dbReference type="NCBIfam" id="TIGR00229">
    <property type="entry name" value="sensory_box"/>
    <property type="match status" value="1"/>
</dbReference>
<dbReference type="SMART" id="SM00331">
    <property type="entry name" value="PP2C_SIG"/>
    <property type="match status" value="1"/>
</dbReference>
<gene>
    <name evidence="5" type="ORF">AS888_05370</name>
</gene>
<dbReference type="Pfam" id="PF07228">
    <property type="entry name" value="SpoIIE"/>
    <property type="match status" value="1"/>
</dbReference>
<keyword evidence="2" id="KW-0175">Coiled coil</keyword>
<feature type="coiled-coil region" evidence="2">
    <location>
        <begin position="105"/>
        <end position="167"/>
    </location>
</feature>
<keyword evidence="6" id="KW-1185">Reference proteome</keyword>
<dbReference type="InterPro" id="IPR001932">
    <property type="entry name" value="PPM-type_phosphatase-like_dom"/>
</dbReference>
<dbReference type="InterPro" id="IPR052016">
    <property type="entry name" value="Bact_Sigma-Reg"/>
</dbReference>
<reference evidence="5 6" key="1">
    <citation type="submission" date="2015-11" db="EMBL/GenBank/DDBJ databases">
        <title>Genome Sequence of Bacillus simplex strain VanAntwerpen2.</title>
        <authorList>
            <person name="Couger M.B."/>
        </authorList>
    </citation>
    <scope>NUCLEOTIDE SEQUENCE [LARGE SCALE GENOMIC DNA]</scope>
    <source>
        <strain evidence="5 6">VanAntwerpen02</strain>
    </source>
</reference>
<evidence type="ECO:0000259" key="3">
    <source>
        <dbReference type="PROSITE" id="PS50112"/>
    </source>
</evidence>
<dbReference type="GO" id="GO:0016791">
    <property type="term" value="F:phosphatase activity"/>
    <property type="evidence" value="ECO:0007669"/>
    <property type="project" value="TreeGrafter"/>
</dbReference>
<proteinExistence type="predicted"/>
<dbReference type="Pfam" id="PF13426">
    <property type="entry name" value="PAS_9"/>
    <property type="match status" value="1"/>
</dbReference>
<dbReference type="SUPFAM" id="SSF81606">
    <property type="entry name" value="PP2C-like"/>
    <property type="match status" value="1"/>
</dbReference>
<dbReference type="SUPFAM" id="SSF55785">
    <property type="entry name" value="PYP-like sensor domain (PAS domain)"/>
    <property type="match status" value="1"/>
</dbReference>
<keyword evidence="1" id="KW-0378">Hydrolase</keyword>
<dbReference type="CDD" id="cd00130">
    <property type="entry name" value="PAS"/>
    <property type="match status" value="1"/>
</dbReference>
<dbReference type="PROSITE" id="PS50112">
    <property type="entry name" value="PAS"/>
    <property type="match status" value="1"/>
</dbReference>
<evidence type="ECO:0000256" key="2">
    <source>
        <dbReference type="SAM" id="Coils"/>
    </source>
</evidence>
<dbReference type="EMBL" id="LNNH01000010">
    <property type="protein sequence ID" value="KWW21916.1"/>
    <property type="molecule type" value="Genomic_DNA"/>
</dbReference>
<feature type="domain" description="PPM-type phosphatase" evidence="4">
    <location>
        <begin position="196"/>
        <end position="402"/>
    </location>
</feature>
<feature type="domain" description="PAS" evidence="3">
    <location>
        <begin position="1"/>
        <end position="42"/>
    </location>
</feature>
<organism evidence="5 6">
    <name type="scientific">Peribacillus simplex</name>
    <dbReference type="NCBI Taxonomy" id="1478"/>
    <lineage>
        <taxon>Bacteria</taxon>
        <taxon>Bacillati</taxon>
        <taxon>Bacillota</taxon>
        <taxon>Bacilli</taxon>
        <taxon>Bacillales</taxon>
        <taxon>Bacillaceae</taxon>
        <taxon>Peribacillus</taxon>
    </lineage>
</organism>
<evidence type="ECO:0000313" key="6">
    <source>
        <dbReference type="Proteomes" id="UP000064189"/>
    </source>
</evidence>
<dbReference type="PANTHER" id="PTHR43156:SF14">
    <property type="entry name" value="PHOSPHOSERINE PHOSPHATASE RSBP"/>
    <property type="match status" value="1"/>
</dbReference>
<dbReference type="PANTHER" id="PTHR43156">
    <property type="entry name" value="STAGE II SPORULATION PROTEIN E-RELATED"/>
    <property type="match status" value="1"/>
</dbReference>
<accession>A0A125QSJ5</accession>
<dbReference type="RefSeq" id="WP_061140916.1">
    <property type="nucleotide sequence ID" value="NZ_LNNH01000010.1"/>
</dbReference>
<protein>
    <submittedName>
        <fullName evidence="5">Phosphoserine phosphatase</fullName>
    </submittedName>
</protein>
<dbReference type="Proteomes" id="UP000064189">
    <property type="component" value="Unassembled WGS sequence"/>
</dbReference>
<comment type="caution">
    <text evidence="5">The sequence shown here is derived from an EMBL/GenBank/DDBJ whole genome shotgun (WGS) entry which is preliminary data.</text>
</comment>
<evidence type="ECO:0000259" key="4">
    <source>
        <dbReference type="PROSITE" id="PS51746"/>
    </source>
</evidence>